<evidence type="ECO:0000313" key="2">
    <source>
        <dbReference type="Proteomes" id="UP000324222"/>
    </source>
</evidence>
<sequence>MCGLSAVGAAGPSISLDFFRPSRPSSGEVSSPVVLHSRELEEIRIDSGVGQNRDETKKKALCNEALGRGEACS</sequence>
<gene>
    <name evidence="1" type="ORF">E2C01_060274</name>
</gene>
<dbReference type="AlphaFoldDB" id="A0A5B7H8F2"/>
<keyword evidence="2" id="KW-1185">Reference proteome</keyword>
<name>A0A5B7H8F2_PORTR</name>
<dbReference type="Proteomes" id="UP000324222">
    <property type="component" value="Unassembled WGS sequence"/>
</dbReference>
<reference evidence="1 2" key="1">
    <citation type="submission" date="2019-05" db="EMBL/GenBank/DDBJ databases">
        <title>Another draft genome of Portunus trituberculatus and its Hox gene families provides insights of decapod evolution.</title>
        <authorList>
            <person name="Jeong J.-H."/>
            <person name="Song I."/>
            <person name="Kim S."/>
            <person name="Choi T."/>
            <person name="Kim D."/>
            <person name="Ryu S."/>
            <person name="Kim W."/>
        </authorList>
    </citation>
    <scope>NUCLEOTIDE SEQUENCE [LARGE SCALE GENOMIC DNA]</scope>
    <source>
        <tissue evidence="1">Muscle</tissue>
    </source>
</reference>
<evidence type="ECO:0000313" key="1">
    <source>
        <dbReference type="EMBL" id="MPC66129.1"/>
    </source>
</evidence>
<accession>A0A5B7H8F2</accession>
<comment type="caution">
    <text evidence="1">The sequence shown here is derived from an EMBL/GenBank/DDBJ whole genome shotgun (WGS) entry which is preliminary data.</text>
</comment>
<organism evidence="1 2">
    <name type="scientific">Portunus trituberculatus</name>
    <name type="common">Swimming crab</name>
    <name type="synonym">Neptunus trituberculatus</name>
    <dbReference type="NCBI Taxonomy" id="210409"/>
    <lineage>
        <taxon>Eukaryota</taxon>
        <taxon>Metazoa</taxon>
        <taxon>Ecdysozoa</taxon>
        <taxon>Arthropoda</taxon>
        <taxon>Crustacea</taxon>
        <taxon>Multicrustacea</taxon>
        <taxon>Malacostraca</taxon>
        <taxon>Eumalacostraca</taxon>
        <taxon>Eucarida</taxon>
        <taxon>Decapoda</taxon>
        <taxon>Pleocyemata</taxon>
        <taxon>Brachyura</taxon>
        <taxon>Eubrachyura</taxon>
        <taxon>Portunoidea</taxon>
        <taxon>Portunidae</taxon>
        <taxon>Portuninae</taxon>
        <taxon>Portunus</taxon>
    </lineage>
</organism>
<dbReference type="EMBL" id="VSRR010024323">
    <property type="protein sequence ID" value="MPC66129.1"/>
    <property type="molecule type" value="Genomic_DNA"/>
</dbReference>
<protein>
    <submittedName>
        <fullName evidence="1">Uncharacterized protein</fullName>
    </submittedName>
</protein>
<proteinExistence type="predicted"/>